<comment type="caution">
    <text evidence="1">The sequence shown here is derived from an EMBL/GenBank/DDBJ whole genome shotgun (WGS) entry which is preliminary data.</text>
</comment>
<reference evidence="1" key="1">
    <citation type="journal article" date="2019" name="bioRxiv">
        <title>The Genome of the Zebra Mussel, Dreissena polymorpha: A Resource for Invasive Species Research.</title>
        <authorList>
            <person name="McCartney M.A."/>
            <person name="Auch B."/>
            <person name="Kono T."/>
            <person name="Mallez S."/>
            <person name="Zhang Y."/>
            <person name="Obille A."/>
            <person name="Becker A."/>
            <person name="Abrahante J.E."/>
            <person name="Garbe J."/>
            <person name="Badalamenti J.P."/>
            <person name="Herman A."/>
            <person name="Mangelson H."/>
            <person name="Liachko I."/>
            <person name="Sullivan S."/>
            <person name="Sone E.D."/>
            <person name="Koren S."/>
            <person name="Silverstein K.A.T."/>
            <person name="Beckman K.B."/>
            <person name="Gohl D.M."/>
        </authorList>
    </citation>
    <scope>NUCLEOTIDE SEQUENCE</scope>
    <source>
        <strain evidence="1">Duluth1</strain>
        <tissue evidence="1">Whole animal</tissue>
    </source>
</reference>
<protein>
    <submittedName>
        <fullName evidence="1">Uncharacterized protein</fullName>
    </submittedName>
</protein>
<dbReference type="Proteomes" id="UP000828390">
    <property type="component" value="Unassembled WGS sequence"/>
</dbReference>
<evidence type="ECO:0000313" key="1">
    <source>
        <dbReference type="EMBL" id="KAH3739071.1"/>
    </source>
</evidence>
<organism evidence="1 2">
    <name type="scientific">Dreissena polymorpha</name>
    <name type="common">Zebra mussel</name>
    <name type="synonym">Mytilus polymorpha</name>
    <dbReference type="NCBI Taxonomy" id="45954"/>
    <lineage>
        <taxon>Eukaryota</taxon>
        <taxon>Metazoa</taxon>
        <taxon>Spiralia</taxon>
        <taxon>Lophotrochozoa</taxon>
        <taxon>Mollusca</taxon>
        <taxon>Bivalvia</taxon>
        <taxon>Autobranchia</taxon>
        <taxon>Heteroconchia</taxon>
        <taxon>Euheterodonta</taxon>
        <taxon>Imparidentia</taxon>
        <taxon>Neoheterodontei</taxon>
        <taxon>Myida</taxon>
        <taxon>Dreissenoidea</taxon>
        <taxon>Dreissenidae</taxon>
        <taxon>Dreissena</taxon>
    </lineage>
</organism>
<dbReference type="AlphaFoldDB" id="A0A9D4D718"/>
<evidence type="ECO:0000313" key="2">
    <source>
        <dbReference type="Proteomes" id="UP000828390"/>
    </source>
</evidence>
<keyword evidence="2" id="KW-1185">Reference proteome</keyword>
<gene>
    <name evidence="1" type="ORF">DPMN_045718</name>
</gene>
<reference evidence="1" key="2">
    <citation type="submission" date="2020-11" db="EMBL/GenBank/DDBJ databases">
        <authorList>
            <person name="McCartney M.A."/>
            <person name="Auch B."/>
            <person name="Kono T."/>
            <person name="Mallez S."/>
            <person name="Becker A."/>
            <person name="Gohl D.M."/>
            <person name="Silverstein K.A.T."/>
            <person name="Koren S."/>
            <person name="Bechman K.B."/>
            <person name="Herman A."/>
            <person name="Abrahante J.E."/>
            <person name="Garbe J."/>
        </authorList>
    </citation>
    <scope>NUCLEOTIDE SEQUENCE</scope>
    <source>
        <strain evidence="1">Duluth1</strain>
        <tissue evidence="1">Whole animal</tissue>
    </source>
</reference>
<name>A0A9D4D718_DREPO</name>
<proteinExistence type="predicted"/>
<sequence>MRVGDRCLKIFDEVKWFLLEYRVDAIFRSCKDMNFTVDGVKSVLTQLLKTEMYLFYEANLVGASVTDDGMVLSFSVLFEQTELIELEKAFSRFQDNMNRFNINEGHFSLRAGRSPYATIVAGKSLYIEYSSQRFGGDCIRPECVVIRRRRFAMAEIQFCKGFLFNEFKADAGKNAAIIFNMTFQTYEFAYKVDEANVTRIFMCQNTFFNKLNEWNVFESRNAGMTIRCIRLSVVLAVADLLIMVFNM</sequence>
<accession>A0A9D4D718</accession>
<dbReference type="EMBL" id="JAIWYP010000011">
    <property type="protein sequence ID" value="KAH3739071.1"/>
    <property type="molecule type" value="Genomic_DNA"/>
</dbReference>